<gene>
    <name evidence="1" type="ORF">NCTC13465_00628</name>
</gene>
<dbReference type="AlphaFoldDB" id="A0A2X3EFK2"/>
<protein>
    <submittedName>
        <fullName evidence="1">Uncharacterized protein</fullName>
    </submittedName>
</protein>
<dbReference type="EMBL" id="UAWQ01000005">
    <property type="protein sequence ID" value="SQC41388.1"/>
    <property type="molecule type" value="Genomic_DNA"/>
</dbReference>
<dbReference type="Proteomes" id="UP000251721">
    <property type="component" value="Unassembled WGS sequence"/>
</dbReference>
<proteinExistence type="predicted"/>
<reference evidence="1 2" key="1">
    <citation type="submission" date="2018-06" db="EMBL/GenBank/DDBJ databases">
        <authorList>
            <consortium name="Pathogen Informatics"/>
            <person name="Doyle S."/>
        </authorList>
    </citation>
    <scope>NUCLEOTIDE SEQUENCE [LARGE SCALE GENOMIC DNA]</scope>
    <source>
        <strain evidence="1 2">NCTC13465</strain>
    </source>
</reference>
<accession>A0A2X3EFK2</accession>
<name>A0A2X3EFK2_KLEPN</name>
<sequence length="93" mass="10265">MGICNALRPKSSSSQERTEVGRLLNCHYVTWLTYSPQSQTQCLRRSSRDDEIIRTKTGSPLCSAYGYISAQVCPSRRQAVALPVRVKAAGCSL</sequence>
<organism evidence="1 2">
    <name type="scientific">Klebsiella pneumoniae</name>
    <dbReference type="NCBI Taxonomy" id="573"/>
    <lineage>
        <taxon>Bacteria</taxon>
        <taxon>Pseudomonadati</taxon>
        <taxon>Pseudomonadota</taxon>
        <taxon>Gammaproteobacteria</taxon>
        <taxon>Enterobacterales</taxon>
        <taxon>Enterobacteriaceae</taxon>
        <taxon>Klebsiella/Raoultella group</taxon>
        <taxon>Klebsiella</taxon>
        <taxon>Klebsiella pneumoniae complex</taxon>
    </lineage>
</organism>
<evidence type="ECO:0000313" key="1">
    <source>
        <dbReference type="EMBL" id="SQC41388.1"/>
    </source>
</evidence>
<evidence type="ECO:0000313" key="2">
    <source>
        <dbReference type="Proteomes" id="UP000251721"/>
    </source>
</evidence>